<dbReference type="PANTHER" id="PTHR45835">
    <property type="entry name" value="YALI0A06105P"/>
    <property type="match status" value="1"/>
</dbReference>
<keyword evidence="2" id="KW-1185">Reference proteome</keyword>
<dbReference type="Proteomes" id="UP001291623">
    <property type="component" value="Unassembled WGS sequence"/>
</dbReference>
<dbReference type="GO" id="GO:0003676">
    <property type="term" value="F:nucleic acid binding"/>
    <property type="evidence" value="ECO:0007669"/>
    <property type="project" value="InterPro"/>
</dbReference>
<evidence type="ECO:0000313" key="2">
    <source>
        <dbReference type="Proteomes" id="UP001291623"/>
    </source>
</evidence>
<accession>A0AAE1RAF5</accession>
<proteinExistence type="predicted"/>
<reference evidence="1" key="1">
    <citation type="submission" date="2023-12" db="EMBL/GenBank/DDBJ databases">
        <title>Genome assembly of Anisodus tanguticus.</title>
        <authorList>
            <person name="Wang Y.-J."/>
        </authorList>
    </citation>
    <scope>NUCLEOTIDE SEQUENCE</scope>
    <source>
        <strain evidence="1">KB-2021</strain>
        <tissue evidence="1">Leaf</tissue>
    </source>
</reference>
<name>A0AAE1RAF5_9SOLA</name>
<protein>
    <submittedName>
        <fullName evidence="1">Uncharacterized protein</fullName>
    </submittedName>
</protein>
<gene>
    <name evidence="1" type="ORF">RND71_033111</name>
</gene>
<evidence type="ECO:0000313" key="1">
    <source>
        <dbReference type="EMBL" id="KAK4346772.1"/>
    </source>
</evidence>
<organism evidence="1 2">
    <name type="scientific">Anisodus tanguticus</name>
    <dbReference type="NCBI Taxonomy" id="243964"/>
    <lineage>
        <taxon>Eukaryota</taxon>
        <taxon>Viridiplantae</taxon>
        <taxon>Streptophyta</taxon>
        <taxon>Embryophyta</taxon>
        <taxon>Tracheophyta</taxon>
        <taxon>Spermatophyta</taxon>
        <taxon>Magnoliopsida</taxon>
        <taxon>eudicotyledons</taxon>
        <taxon>Gunneridae</taxon>
        <taxon>Pentapetalae</taxon>
        <taxon>asterids</taxon>
        <taxon>lamiids</taxon>
        <taxon>Solanales</taxon>
        <taxon>Solanaceae</taxon>
        <taxon>Solanoideae</taxon>
        <taxon>Hyoscyameae</taxon>
        <taxon>Anisodus</taxon>
    </lineage>
</organism>
<dbReference type="PANTHER" id="PTHR45835:SF104">
    <property type="entry name" value="PROTEIN NYNRIN-LIKE"/>
    <property type="match status" value="1"/>
</dbReference>
<sequence length="129" mass="15629">MTSHKPQHWHKWISQAEFWYNRNYHTSLKMSLFKVLYGYDPPQLTFELISQSKIEIVDQMLKKIQLMAKVLKENLMKAQNRMKVNADRKRTEREFNIGDWVFLKLQPYRQTSIALRRSLKLASKYYGPY</sequence>
<comment type="caution">
    <text evidence="1">The sequence shown here is derived from an EMBL/GenBank/DDBJ whole genome shotgun (WGS) entry which is preliminary data.</text>
</comment>
<dbReference type="EMBL" id="JAVYJV010000018">
    <property type="protein sequence ID" value="KAK4346772.1"/>
    <property type="molecule type" value="Genomic_DNA"/>
</dbReference>
<dbReference type="Gene3D" id="3.30.420.10">
    <property type="entry name" value="Ribonuclease H-like superfamily/Ribonuclease H"/>
    <property type="match status" value="1"/>
</dbReference>
<dbReference type="InterPro" id="IPR036397">
    <property type="entry name" value="RNaseH_sf"/>
</dbReference>
<dbReference type="AlphaFoldDB" id="A0AAE1RAF5"/>